<proteinExistence type="predicted"/>
<name>A0A4Y2GTP3_ARAVE</name>
<reference evidence="1 2" key="1">
    <citation type="journal article" date="2019" name="Sci. Rep.">
        <title>Orb-weaving spider Araneus ventricosus genome elucidates the spidroin gene catalogue.</title>
        <authorList>
            <person name="Kono N."/>
            <person name="Nakamura H."/>
            <person name="Ohtoshi R."/>
            <person name="Moran D.A.P."/>
            <person name="Shinohara A."/>
            <person name="Yoshida Y."/>
            <person name="Fujiwara M."/>
            <person name="Mori M."/>
            <person name="Tomita M."/>
            <person name="Arakawa K."/>
        </authorList>
    </citation>
    <scope>NUCLEOTIDE SEQUENCE [LARGE SCALE GENOMIC DNA]</scope>
</reference>
<evidence type="ECO:0000313" key="2">
    <source>
        <dbReference type="Proteomes" id="UP000499080"/>
    </source>
</evidence>
<accession>A0A4Y2GTP3</accession>
<dbReference type="EMBL" id="BGPR01178957">
    <property type="protein sequence ID" value="GBM56291.1"/>
    <property type="molecule type" value="Genomic_DNA"/>
</dbReference>
<dbReference type="AlphaFoldDB" id="A0A4Y2GTP3"/>
<organism evidence="1 2">
    <name type="scientific">Araneus ventricosus</name>
    <name type="common">Orbweaver spider</name>
    <name type="synonym">Epeira ventricosa</name>
    <dbReference type="NCBI Taxonomy" id="182803"/>
    <lineage>
        <taxon>Eukaryota</taxon>
        <taxon>Metazoa</taxon>
        <taxon>Ecdysozoa</taxon>
        <taxon>Arthropoda</taxon>
        <taxon>Chelicerata</taxon>
        <taxon>Arachnida</taxon>
        <taxon>Araneae</taxon>
        <taxon>Araneomorphae</taxon>
        <taxon>Entelegynae</taxon>
        <taxon>Araneoidea</taxon>
        <taxon>Araneidae</taxon>
        <taxon>Araneus</taxon>
    </lineage>
</organism>
<evidence type="ECO:0000313" key="1">
    <source>
        <dbReference type="EMBL" id="GBM56291.1"/>
    </source>
</evidence>
<gene>
    <name evidence="1" type="ORF">AVEN_210258_1</name>
</gene>
<comment type="caution">
    <text evidence="1">The sequence shown here is derived from an EMBL/GenBank/DDBJ whole genome shotgun (WGS) entry which is preliminary data.</text>
</comment>
<sequence>MRKTATGPLTFTLRPPLSYQLLSCFSFHVTYLPGRTRGEYVSGGCRSASGAPQDRWCPPVWKGPGPGEGLIDHRDVLYSSIH</sequence>
<keyword evidence="2" id="KW-1185">Reference proteome</keyword>
<dbReference type="Proteomes" id="UP000499080">
    <property type="component" value="Unassembled WGS sequence"/>
</dbReference>
<protein>
    <submittedName>
        <fullName evidence="1">Uncharacterized protein</fullName>
    </submittedName>
</protein>